<dbReference type="InterPro" id="IPR010280">
    <property type="entry name" value="U5_MeTrfase_fam"/>
</dbReference>
<keyword evidence="3 4" id="KW-0949">S-adenosyl-L-methionine</keyword>
<feature type="domain" description="TRAM" evidence="6">
    <location>
        <begin position="10"/>
        <end position="70"/>
    </location>
</feature>
<dbReference type="PROSITE" id="PS51687">
    <property type="entry name" value="SAM_MT_RNA_M5U"/>
    <property type="match status" value="1"/>
</dbReference>
<feature type="active site" description="Nucleophile" evidence="4">
    <location>
        <position position="393"/>
    </location>
</feature>
<proteinExistence type="inferred from homology"/>
<reference evidence="7 8" key="1">
    <citation type="submission" date="2018-10" db="EMBL/GenBank/DDBJ databases">
        <title>Genomic Encyclopedia of Archaeal and Bacterial Type Strains, Phase II (KMG-II): from individual species to whole genera.</title>
        <authorList>
            <person name="Goeker M."/>
        </authorList>
    </citation>
    <scope>NUCLEOTIDE SEQUENCE [LARGE SCALE GENOMIC DNA]</scope>
    <source>
        <strain evidence="7 8">DSM 16510</strain>
    </source>
</reference>
<dbReference type="Gene3D" id="2.40.50.1070">
    <property type="match status" value="1"/>
</dbReference>
<comment type="caution">
    <text evidence="7">The sequence shown here is derived from an EMBL/GenBank/DDBJ whole genome shotgun (WGS) entry which is preliminary data.</text>
</comment>
<evidence type="ECO:0000256" key="4">
    <source>
        <dbReference type="PROSITE-ProRule" id="PRU01024"/>
    </source>
</evidence>
<sequence length="437" mass="50355">MRGSQSLESQSQVSKEENLRLSIEKLVHGGYGLAHHRDKVVLVRFAAPRELVDVEVIQEKKDYSEAYVKDVILSSASRREAPCPYFGVCGGCQLQHVDYNTQVESKESILLETLQRIGKIREVPLGEAIQSGQEFGYRVRVQFKVKNGKLGFYRWDEHEIVDIEHCPIAHPRINELIKPLKECVKYIRELQEIHVTYSPSEDKFLVKFVTPTEIDREFLGNLKRDCLPEDVVGVGDYSRLRTILNRRFWIGKEYLFIDVGKWKFRVSSDSFFQVNWTLWESFIRAVSDVDPFRKAIDLHCGVGFFTIPLSEKGNFIEGSDSNPWAINDAEYNAKLNNRDNVVFIKSDAYRHLKNRGGEVLDLVVLDPPRSGLERKEIDLLVNNQPERIVYISCNPATLARDLKALLKGGYRLEQVKLVDMFPQTYHIESVSYLRVQA</sequence>
<dbReference type="InterPro" id="IPR029063">
    <property type="entry name" value="SAM-dependent_MTases_sf"/>
</dbReference>
<evidence type="ECO:0000313" key="8">
    <source>
        <dbReference type="Proteomes" id="UP000267841"/>
    </source>
</evidence>
<dbReference type="CDD" id="cd02440">
    <property type="entry name" value="AdoMet_MTases"/>
    <property type="match status" value="1"/>
</dbReference>
<dbReference type="Proteomes" id="UP000267841">
    <property type="component" value="Unassembled WGS sequence"/>
</dbReference>
<evidence type="ECO:0000256" key="5">
    <source>
        <dbReference type="PROSITE-ProRule" id="PRU10015"/>
    </source>
</evidence>
<dbReference type="InterPro" id="IPR002792">
    <property type="entry name" value="TRAM_dom"/>
</dbReference>
<evidence type="ECO:0000313" key="7">
    <source>
        <dbReference type="EMBL" id="RLJ70618.1"/>
    </source>
</evidence>
<dbReference type="AlphaFoldDB" id="A0A497XP19"/>
<dbReference type="PANTHER" id="PTHR11061">
    <property type="entry name" value="RNA M5U METHYLTRANSFERASE"/>
    <property type="match status" value="1"/>
</dbReference>
<dbReference type="GO" id="GO:0070475">
    <property type="term" value="P:rRNA base methylation"/>
    <property type="evidence" value="ECO:0007669"/>
    <property type="project" value="TreeGrafter"/>
</dbReference>
<accession>A0A497XP19</accession>
<dbReference type="Pfam" id="PF05958">
    <property type="entry name" value="tRNA_U5-meth_tr"/>
    <property type="match status" value="1"/>
</dbReference>
<feature type="binding site" evidence="4">
    <location>
        <position position="366"/>
    </location>
    <ligand>
        <name>S-adenosyl-L-methionine</name>
        <dbReference type="ChEBI" id="CHEBI:59789"/>
    </ligand>
</feature>
<feature type="active site" evidence="5">
    <location>
        <position position="393"/>
    </location>
</feature>
<evidence type="ECO:0000256" key="1">
    <source>
        <dbReference type="ARBA" id="ARBA00022603"/>
    </source>
</evidence>
<dbReference type="PROSITE" id="PS01230">
    <property type="entry name" value="TRMA_1"/>
    <property type="match status" value="1"/>
</dbReference>
<protein>
    <submittedName>
        <fullName evidence="7">23S rRNA (Uracil1939-C5)-methyltransferase</fullName>
    </submittedName>
</protein>
<dbReference type="PROSITE" id="PS01231">
    <property type="entry name" value="TRMA_2"/>
    <property type="match status" value="1"/>
</dbReference>
<feature type="binding site" evidence="4">
    <location>
        <position position="273"/>
    </location>
    <ligand>
        <name>S-adenosyl-L-methionine</name>
        <dbReference type="ChEBI" id="CHEBI:59789"/>
    </ligand>
</feature>
<dbReference type="SUPFAM" id="SSF53335">
    <property type="entry name" value="S-adenosyl-L-methionine-dependent methyltransferases"/>
    <property type="match status" value="1"/>
</dbReference>
<dbReference type="InterPro" id="IPR030390">
    <property type="entry name" value="MeTrfase_TrmA_AS"/>
</dbReference>
<feature type="binding site" evidence="4">
    <location>
        <position position="320"/>
    </location>
    <ligand>
        <name>S-adenosyl-L-methionine</name>
        <dbReference type="ChEBI" id="CHEBI:59789"/>
    </ligand>
</feature>
<comment type="similarity">
    <text evidence="4">Belongs to the class I-like SAM-binding methyltransferase superfamily. RNA M5U methyltransferase family.</text>
</comment>
<dbReference type="Gene3D" id="3.40.50.150">
    <property type="entry name" value="Vaccinia Virus protein VP39"/>
    <property type="match status" value="1"/>
</dbReference>
<keyword evidence="1 4" id="KW-0489">Methyltransferase</keyword>
<dbReference type="SUPFAM" id="SSF50249">
    <property type="entry name" value="Nucleic acid-binding proteins"/>
    <property type="match status" value="1"/>
</dbReference>
<dbReference type="GO" id="GO:0070041">
    <property type="term" value="F:rRNA (uridine-C5-)-methyltransferase activity"/>
    <property type="evidence" value="ECO:0007669"/>
    <property type="project" value="TreeGrafter"/>
</dbReference>
<evidence type="ECO:0000259" key="6">
    <source>
        <dbReference type="PROSITE" id="PS50926"/>
    </source>
</evidence>
<name>A0A497XP19_9AQUI</name>
<keyword evidence="2 4" id="KW-0808">Transferase</keyword>
<dbReference type="Gene3D" id="2.40.50.140">
    <property type="entry name" value="Nucleic acid-binding proteins"/>
    <property type="match status" value="1"/>
</dbReference>
<dbReference type="InterPro" id="IPR030391">
    <property type="entry name" value="MeTrfase_TrmA_CS"/>
</dbReference>
<evidence type="ECO:0000256" key="3">
    <source>
        <dbReference type="ARBA" id="ARBA00022691"/>
    </source>
</evidence>
<keyword evidence="8" id="KW-1185">Reference proteome</keyword>
<dbReference type="PROSITE" id="PS50926">
    <property type="entry name" value="TRAM"/>
    <property type="match status" value="1"/>
</dbReference>
<dbReference type="EMBL" id="RCCJ01000001">
    <property type="protein sequence ID" value="RLJ70618.1"/>
    <property type="molecule type" value="Genomic_DNA"/>
</dbReference>
<dbReference type="PANTHER" id="PTHR11061:SF30">
    <property type="entry name" value="TRNA (URACIL(54)-C(5))-METHYLTRANSFERASE"/>
    <property type="match status" value="1"/>
</dbReference>
<comment type="caution">
    <text evidence="4">Lacks conserved residue(s) required for the propagation of feature annotation.</text>
</comment>
<organism evidence="7 8">
    <name type="scientific">Hydrogenivirga caldilitoris</name>
    <dbReference type="NCBI Taxonomy" id="246264"/>
    <lineage>
        <taxon>Bacteria</taxon>
        <taxon>Pseudomonadati</taxon>
        <taxon>Aquificota</taxon>
        <taxon>Aquificia</taxon>
        <taxon>Aquificales</taxon>
        <taxon>Aquificaceae</taxon>
        <taxon>Hydrogenivirga</taxon>
    </lineage>
</organism>
<dbReference type="InterPro" id="IPR012340">
    <property type="entry name" value="NA-bd_OB-fold"/>
</dbReference>
<evidence type="ECO:0000256" key="2">
    <source>
        <dbReference type="ARBA" id="ARBA00022679"/>
    </source>
</evidence>
<gene>
    <name evidence="7" type="ORF">BCF55_0895</name>
</gene>